<feature type="compositionally biased region" description="Basic and acidic residues" evidence="1">
    <location>
        <begin position="89"/>
        <end position="100"/>
    </location>
</feature>
<sequence>MTRPERPPAERNITIRQEILAVLEEVESNASDLSKSVRLTEKEIYAHLDELCKSGRVETIPAACNSCGYRFEDRRKARKPGKCPRCKSTRIDPPRFRRKS</sequence>
<dbReference type="InterPro" id="IPR049159">
    <property type="entry name" value="PF0610-like_wHTH_N"/>
</dbReference>
<dbReference type="OrthoDB" id="6198211at2"/>
<feature type="domain" description="PF0610-like rubredoxin-like zinc beta-ribbon C-terminal" evidence="3">
    <location>
        <begin position="61"/>
        <end position="97"/>
    </location>
</feature>
<dbReference type="Gene3D" id="1.10.10.10">
    <property type="entry name" value="Winged helix-like DNA-binding domain superfamily/Winged helix DNA-binding domain"/>
    <property type="match status" value="1"/>
</dbReference>
<dbReference type="Proteomes" id="UP000013165">
    <property type="component" value="Unassembled WGS sequence"/>
</dbReference>
<dbReference type="InterPro" id="IPR036390">
    <property type="entry name" value="WH_DNA-bd_sf"/>
</dbReference>
<gene>
    <name evidence="4" type="ORF">J057_13246</name>
</gene>
<feature type="compositionally biased region" description="Basic residues" evidence="1">
    <location>
        <begin position="78"/>
        <end position="88"/>
    </location>
</feature>
<dbReference type="EMBL" id="APLQ01000011">
    <property type="protein sequence ID" value="ENO16324.1"/>
    <property type="molecule type" value="Genomic_DNA"/>
</dbReference>
<dbReference type="Pfam" id="PF21476">
    <property type="entry name" value="PF0610-like_N"/>
    <property type="match status" value="1"/>
</dbReference>
<organism evidence="4 5">
    <name type="scientific">Marinobacter nanhaiticus D15-8W</name>
    <dbReference type="NCBI Taxonomy" id="626887"/>
    <lineage>
        <taxon>Bacteria</taxon>
        <taxon>Pseudomonadati</taxon>
        <taxon>Pseudomonadota</taxon>
        <taxon>Gammaproteobacteria</taxon>
        <taxon>Pseudomonadales</taxon>
        <taxon>Marinobacteraceae</taxon>
        <taxon>Marinobacter</taxon>
    </lineage>
</organism>
<dbReference type="PANTHER" id="PTHR40663">
    <property type="match status" value="1"/>
</dbReference>
<evidence type="ECO:0000259" key="2">
    <source>
        <dbReference type="Pfam" id="PF21476"/>
    </source>
</evidence>
<comment type="caution">
    <text evidence="4">The sequence shown here is derived from an EMBL/GenBank/DDBJ whole genome shotgun (WGS) entry which is preliminary data.</text>
</comment>
<reference evidence="4 5" key="1">
    <citation type="journal article" date="2013" name="Genome Announc.">
        <title>Genome Sequence of the Polycyclic Aromatic Hydrocarbon-Degrading Bacterium Strain Marinobacter nanhaiticus D15-8WT.</title>
        <authorList>
            <person name="Cui Z."/>
            <person name="Gao W."/>
            <person name="Li Q."/>
            <person name="Xu G."/>
            <person name="Zheng L."/>
        </authorList>
    </citation>
    <scope>NUCLEOTIDE SEQUENCE [LARGE SCALE GENOMIC DNA]</scope>
    <source>
        <strain evidence="4 5">D15-8W</strain>
    </source>
</reference>
<dbReference type="PANTHER" id="PTHR40663:SF2">
    <property type="entry name" value="TRANSCRIPTIONAL REGULATOR"/>
    <property type="match status" value="1"/>
</dbReference>
<dbReference type="Pfam" id="PF23470">
    <property type="entry name" value="Zn_ribbon_PF0610"/>
    <property type="match status" value="1"/>
</dbReference>
<evidence type="ECO:0000313" key="5">
    <source>
        <dbReference type="Proteomes" id="UP000013165"/>
    </source>
</evidence>
<accession>N6W7U9</accession>
<protein>
    <submittedName>
        <fullName evidence="4">Transcriptional regulator</fullName>
    </submittedName>
</protein>
<proteinExistence type="predicted"/>
<evidence type="ECO:0000259" key="3">
    <source>
        <dbReference type="Pfam" id="PF23470"/>
    </source>
</evidence>
<dbReference type="SUPFAM" id="SSF46785">
    <property type="entry name" value="Winged helix' DNA-binding domain"/>
    <property type="match status" value="1"/>
</dbReference>
<dbReference type="InterPro" id="IPR038767">
    <property type="entry name" value="PF0610-like"/>
</dbReference>
<dbReference type="RefSeq" id="WP_004580609.1">
    <property type="nucleotide sequence ID" value="NZ_AP028878.1"/>
</dbReference>
<feature type="region of interest" description="Disordered" evidence="1">
    <location>
        <begin position="78"/>
        <end position="100"/>
    </location>
</feature>
<evidence type="ECO:0000256" key="1">
    <source>
        <dbReference type="SAM" id="MobiDB-lite"/>
    </source>
</evidence>
<dbReference type="InterPro" id="IPR057022">
    <property type="entry name" value="PF0610-like_Zn_ribbon_C"/>
</dbReference>
<dbReference type="STRING" id="626887.J057_13246"/>
<keyword evidence="5" id="KW-1185">Reference proteome</keyword>
<dbReference type="HOGENOM" id="CLU_162441_0_0_6"/>
<dbReference type="InterPro" id="IPR036388">
    <property type="entry name" value="WH-like_DNA-bd_sf"/>
</dbReference>
<dbReference type="eggNOG" id="COG3357">
    <property type="taxonomic scope" value="Bacteria"/>
</dbReference>
<dbReference type="AlphaFoldDB" id="N6W7U9"/>
<feature type="domain" description="PF0610-like winged HTH N-terminal" evidence="2">
    <location>
        <begin position="14"/>
        <end position="54"/>
    </location>
</feature>
<dbReference type="PATRIC" id="fig|626887.3.peg.2652"/>
<evidence type="ECO:0000313" key="4">
    <source>
        <dbReference type="EMBL" id="ENO16324.1"/>
    </source>
</evidence>
<name>N6W7U9_9GAMM</name>